<sequence length="77" mass="9142">MDLTAPEKDRSHWVVRKFASFEEQRCQQVRDWQAVSGAERRKAAWDLVLDYWVGVKGMDPDELRLQKSITHLRREEG</sequence>
<evidence type="ECO:0000313" key="1">
    <source>
        <dbReference type="EMBL" id="MEK7950950.1"/>
    </source>
</evidence>
<keyword evidence="2" id="KW-1185">Reference proteome</keyword>
<proteinExistence type="predicted"/>
<accession>A0ABU9AT79</accession>
<organism evidence="1 2">
    <name type="scientific">Luteolibacter soli</name>
    <dbReference type="NCBI Taxonomy" id="3135280"/>
    <lineage>
        <taxon>Bacteria</taxon>
        <taxon>Pseudomonadati</taxon>
        <taxon>Verrucomicrobiota</taxon>
        <taxon>Verrucomicrobiia</taxon>
        <taxon>Verrucomicrobiales</taxon>
        <taxon>Verrucomicrobiaceae</taxon>
        <taxon>Luteolibacter</taxon>
    </lineage>
</organism>
<gene>
    <name evidence="1" type="ORF">WKV53_10605</name>
</gene>
<dbReference type="RefSeq" id="WP_341404552.1">
    <property type="nucleotide sequence ID" value="NZ_JBBUKT010000003.1"/>
</dbReference>
<name>A0ABU9AT79_9BACT</name>
<protein>
    <submittedName>
        <fullName evidence="1">Uncharacterized protein</fullName>
    </submittedName>
</protein>
<reference evidence="1 2" key="1">
    <citation type="submission" date="2024-04" db="EMBL/GenBank/DDBJ databases">
        <title>Luteolibacter sp. isolated from soil.</title>
        <authorList>
            <person name="An J."/>
        </authorList>
    </citation>
    <scope>NUCLEOTIDE SEQUENCE [LARGE SCALE GENOMIC DNA]</scope>
    <source>
        <strain evidence="1 2">Y139</strain>
    </source>
</reference>
<dbReference type="EMBL" id="JBBUKT010000003">
    <property type="protein sequence ID" value="MEK7950950.1"/>
    <property type="molecule type" value="Genomic_DNA"/>
</dbReference>
<evidence type="ECO:0000313" key="2">
    <source>
        <dbReference type="Proteomes" id="UP001371305"/>
    </source>
</evidence>
<comment type="caution">
    <text evidence="1">The sequence shown here is derived from an EMBL/GenBank/DDBJ whole genome shotgun (WGS) entry which is preliminary data.</text>
</comment>
<dbReference type="Proteomes" id="UP001371305">
    <property type="component" value="Unassembled WGS sequence"/>
</dbReference>